<sequence>MATDDAQQDAASLGRPAGAYGVCPSCENVVFPEGMTQEELLKLSWCPEGCASFLEWVPYRSNAQTGLILIAHAVNENFEQ</sequence>
<comment type="caution">
    <text evidence="1">The sequence shown here is derived from an EMBL/GenBank/DDBJ whole genome shotgun (WGS) entry which is preliminary data.</text>
</comment>
<name>A0ABP7JUG8_9ACTN</name>
<evidence type="ECO:0000313" key="2">
    <source>
        <dbReference type="Proteomes" id="UP001501563"/>
    </source>
</evidence>
<gene>
    <name evidence="1" type="ORF">GCM10022207_18370</name>
</gene>
<dbReference type="Proteomes" id="UP001501563">
    <property type="component" value="Unassembled WGS sequence"/>
</dbReference>
<protein>
    <submittedName>
        <fullName evidence="1">Uncharacterized protein</fullName>
    </submittedName>
</protein>
<reference evidence="2" key="1">
    <citation type="journal article" date="2019" name="Int. J. Syst. Evol. Microbiol.">
        <title>The Global Catalogue of Microorganisms (GCM) 10K type strain sequencing project: providing services to taxonomists for standard genome sequencing and annotation.</title>
        <authorList>
            <consortium name="The Broad Institute Genomics Platform"/>
            <consortium name="The Broad Institute Genome Sequencing Center for Infectious Disease"/>
            <person name="Wu L."/>
            <person name="Ma J."/>
        </authorList>
    </citation>
    <scope>NUCLEOTIDE SEQUENCE [LARGE SCALE GENOMIC DNA]</scope>
    <source>
        <strain evidence="2">JCM 16578</strain>
    </source>
</reference>
<organism evidence="1 2">
    <name type="scientific">Streptomyces lannensis</name>
    <dbReference type="NCBI Taxonomy" id="766498"/>
    <lineage>
        <taxon>Bacteria</taxon>
        <taxon>Bacillati</taxon>
        <taxon>Actinomycetota</taxon>
        <taxon>Actinomycetes</taxon>
        <taxon>Kitasatosporales</taxon>
        <taxon>Streptomycetaceae</taxon>
        <taxon>Streptomyces</taxon>
    </lineage>
</organism>
<keyword evidence="2" id="KW-1185">Reference proteome</keyword>
<proteinExistence type="predicted"/>
<dbReference type="RefSeq" id="WP_345547407.1">
    <property type="nucleotide sequence ID" value="NZ_BAAAZA010000004.1"/>
</dbReference>
<evidence type="ECO:0000313" key="1">
    <source>
        <dbReference type="EMBL" id="GAA3855335.1"/>
    </source>
</evidence>
<dbReference type="EMBL" id="BAAAZA010000004">
    <property type="protein sequence ID" value="GAA3855335.1"/>
    <property type="molecule type" value="Genomic_DNA"/>
</dbReference>
<accession>A0ABP7JUG8</accession>